<evidence type="ECO:0000313" key="1">
    <source>
        <dbReference type="EMBL" id="GGH63384.1"/>
    </source>
</evidence>
<sequence length="328" mass="36145">MAVKLLTVFVSAGLLGCHAQKVKTMGNNVNALICDVEKGVCEMPGAVATADSGVIKTGEKPVKIIYFTDPICSSCWGIEPQLRKLKLEYGHGVDIEYRMGGLLPDWSYNSGGISKPSDVASHWDEASRYYDMAIDGDVWLTDPLDSSYPPSIAFKAAQLQDGVKAVAFLRVMREKVFLQKKNIAKWEHIAAAAAEAGLDVVQLKSDFEGKAKLLFEEDLKLAGKLMVRGFPSVFVTDGAGNTEFVYGFKPYDTFVKAVEKMGQGAVKKHNYPKDWQSLFAKYPTLTLREFAELAGIAKEEALKVLNLHEQEGALSKLVTKNGNLWIRR</sequence>
<dbReference type="Proteomes" id="UP000627292">
    <property type="component" value="Unassembled WGS sequence"/>
</dbReference>
<protein>
    <submittedName>
        <fullName evidence="1">UPF0413 protein YjbH</fullName>
    </submittedName>
</protein>
<dbReference type="RefSeq" id="WP_229687776.1">
    <property type="nucleotide sequence ID" value="NZ_BMIB01000002.1"/>
</dbReference>
<dbReference type="SUPFAM" id="SSF52833">
    <property type="entry name" value="Thioredoxin-like"/>
    <property type="match status" value="1"/>
</dbReference>
<name>A0A917IV93_9BACT</name>
<keyword evidence="2" id="KW-1185">Reference proteome</keyword>
<dbReference type="PANTHER" id="PTHR13887:SF54">
    <property type="entry name" value="DSBA FAMILY PROTEIN"/>
    <property type="match status" value="1"/>
</dbReference>
<organism evidence="1 2">
    <name type="scientific">Filimonas zeae</name>
    <dbReference type="NCBI Taxonomy" id="1737353"/>
    <lineage>
        <taxon>Bacteria</taxon>
        <taxon>Pseudomonadati</taxon>
        <taxon>Bacteroidota</taxon>
        <taxon>Chitinophagia</taxon>
        <taxon>Chitinophagales</taxon>
        <taxon>Chitinophagaceae</taxon>
        <taxon>Filimonas</taxon>
    </lineage>
</organism>
<comment type="caution">
    <text evidence="1">The sequence shown here is derived from an EMBL/GenBank/DDBJ whole genome shotgun (WGS) entry which is preliminary data.</text>
</comment>
<dbReference type="InterPro" id="IPR036249">
    <property type="entry name" value="Thioredoxin-like_sf"/>
</dbReference>
<dbReference type="AlphaFoldDB" id="A0A917IV93"/>
<dbReference type="Pfam" id="PF13743">
    <property type="entry name" value="Thioredoxin_5"/>
    <property type="match status" value="1"/>
</dbReference>
<evidence type="ECO:0000313" key="2">
    <source>
        <dbReference type="Proteomes" id="UP000627292"/>
    </source>
</evidence>
<dbReference type="PANTHER" id="PTHR13887">
    <property type="entry name" value="GLUTATHIONE S-TRANSFERASE KAPPA"/>
    <property type="match status" value="1"/>
</dbReference>
<dbReference type="Gene3D" id="3.40.30.10">
    <property type="entry name" value="Glutaredoxin"/>
    <property type="match status" value="1"/>
</dbReference>
<accession>A0A917IV93</accession>
<dbReference type="CDD" id="cd03025">
    <property type="entry name" value="DsbA_FrnE_like"/>
    <property type="match status" value="1"/>
</dbReference>
<reference evidence="1" key="1">
    <citation type="journal article" date="2014" name="Int. J. Syst. Evol. Microbiol.">
        <title>Complete genome sequence of Corynebacterium casei LMG S-19264T (=DSM 44701T), isolated from a smear-ripened cheese.</title>
        <authorList>
            <consortium name="US DOE Joint Genome Institute (JGI-PGF)"/>
            <person name="Walter F."/>
            <person name="Albersmeier A."/>
            <person name="Kalinowski J."/>
            <person name="Ruckert C."/>
        </authorList>
    </citation>
    <scope>NUCLEOTIDE SEQUENCE</scope>
    <source>
        <strain evidence="1">CGMCC 1.15290</strain>
    </source>
</reference>
<dbReference type="PROSITE" id="PS51257">
    <property type="entry name" value="PROKAR_LIPOPROTEIN"/>
    <property type="match status" value="1"/>
</dbReference>
<dbReference type="EMBL" id="BMIB01000002">
    <property type="protein sequence ID" value="GGH63384.1"/>
    <property type="molecule type" value="Genomic_DNA"/>
</dbReference>
<dbReference type="Gene3D" id="1.10.472.60">
    <property type="entry name" value="putative protein disulfide isomerase domain"/>
    <property type="match status" value="1"/>
</dbReference>
<reference evidence="1" key="2">
    <citation type="submission" date="2020-09" db="EMBL/GenBank/DDBJ databases">
        <authorList>
            <person name="Sun Q."/>
            <person name="Zhou Y."/>
        </authorList>
    </citation>
    <scope>NUCLEOTIDE SEQUENCE</scope>
    <source>
        <strain evidence="1">CGMCC 1.15290</strain>
    </source>
</reference>
<gene>
    <name evidence="1" type="primary">yjbH</name>
    <name evidence="1" type="ORF">GCM10011379_14220</name>
</gene>
<proteinExistence type="predicted"/>